<dbReference type="Gene3D" id="2.40.37.10">
    <property type="entry name" value="Lyase, Ornithine Decarboxylase, Chain A, domain 1"/>
    <property type="match status" value="1"/>
</dbReference>
<organism evidence="6 7">
    <name type="scientific">Mahella australiensis (strain DSM 15567 / CIP 107919 / 50-1 BON)</name>
    <dbReference type="NCBI Taxonomy" id="697281"/>
    <lineage>
        <taxon>Bacteria</taxon>
        <taxon>Bacillati</taxon>
        <taxon>Bacillota</taxon>
        <taxon>Clostridia</taxon>
        <taxon>Thermoanaerobacterales</taxon>
        <taxon>Thermoanaerobacterales Family IV. Incertae Sedis</taxon>
        <taxon>Mahella</taxon>
    </lineage>
</organism>
<reference evidence="6 7" key="2">
    <citation type="journal article" date="2011" name="Stand. Genomic Sci.">
        <title>Complete genome sequence of Mahella australiensis type strain (50-1 BON).</title>
        <authorList>
            <person name="Sikorski J."/>
            <person name="Teshima H."/>
            <person name="Nolan M."/>
            <person name="Lucas S."/>
            <person name="Hammon N."/>
            <person name="Deshpande S."/>
            <person name="Cheng J.F."/>
            <person name="Pitluck S."/>
            <person name="Liolios K."/>
            <person name="Pagani I."/>
            <person name="Ivanova N."/>
            <person name="Huntemann M."/>
            <person name="Mavromatis K."/>
            <person name="Ovchinikova G."/>
            <person name="Pati A."/>
            <person name="Tapia R."/>
            <person name="Han C."/>
            <person name="Goodwin L."/>
            <person name="Chen A."/>
            <person name="Palaniappan K."/>
            <person name="Land M."/>
            <person name="Hauser L."/>
            <person name="Ngatchou-Djao O.D."/>
            <person name="Rohde M."/>
            <person name="Pukall R."/>
            <person name="Spring S."/>
            <person name="Abt B."/>
            <person name="Goker M."/>
            <person name="Detter J.C."/>
            <person name="Woyke T."/>
            <person name="Bristow J."/>
            <person name="Markowitz V."/>
            <person name="Hugenholtz P."/>
            <person name="Eisen J.A."/>
            <person name="Kyrpides N.C."/>
            <person name="Klenk H.P."/>
            <person name="Lapidus A."/>
        </authorList>
    </citation>
    <scope>NUCLEOTIDE SEQUENCE [LARGE SCALE GENOMIC DNA]</scope>
    <source>
        <strain evidence="7">DSM 15567 / CIP 107919 / 50-1 BON</strain>
    </source>
</reference>
<dbReference type="Pfam" id="PF01168">
    <property type="entry name" value="Ala_racemase_N"/>
    <property type="match status" value="1"/>
</dbReference>
<dbReference type="OrthoDB" id="9813814at2"/>
<evidence type="ECO:0000256" key="4">
    <source>
        <dbReference type="PIRSR" id="PIRSR600821-50"/>
    </source>
</evidence>
<proteinExistence type="predicted"/>
<dbReference type="EC" id="5.1.1.1" evidence="6"/>
<dbReference type="GO" id="GO:0030170">
    <property type="term" value="F:pyridoxal phosphate binding"/>
    <property type="evidence" value="ECO:0007669"/>
    <property type="project" value="TreeGrafter"/>
</dbReference>
<keyword evidence="2 4" id="KW-0663">Pyridoxal phosphate</keyword>
<dbReference type="EMBL" id="CP002360">
    <property type="protein sequence ID" value="AEE97390.1"/>
    <property type="molecule type" value="Genomic_DNA"/>
</dbReference>
<keyword evidence="3 6" id="KW-0413">Isomerase</keyword>
<dbReference type="eggNOG" id="COG0787">
    <property type="taxonomic scope" value="Bacteria"/>
</dbReference>
<reference evidence="7" key="1">
    <citation type="submission" date="2010-11" db="EMBL/GenBank/DDBJ databases">
        <title>The complete genome of Mahella australiensis DSM 15567.</title>
        <authorList>
            <consortium name="US DOE Joint Genome Institute (JGI-PGF)"/>
            <person name="Lucas S."/>
            <person name="Copeland A."/>
            <person name="Lapidus A."/>
            <person name="Bruce D."/>
            <person name="Goodwin L."/>
            <person name="Pitluck S."/>
            <person name="Kyrpides N."/>
            <person name="Mavromatis K."/>
            <person name="Pagani I."/>
            <person name="Ivanova N."/>
            <person name="Teshima H."/>
            <person name="Brettin T."/>
            <person name="Detter J.C."/>
            <person name="Han C."/>
            <person name="Tapia R."/>
            <person name="Land M."/>
            <person name="Hauser L."/>
            <person name="Markowitz V."/>
            <person name="Cheng J.-F."/>
            <person name="Hugenholtz P."/>
            <person name="Woyke T."/>
            <person name="Wu D."/>
            <person name="Spring S."/>
            <person name="Pukall R."/>
            <person name="Steenblock K."/>
            <person name="Schneider S."/>
            <person name="Klenk H.-P."/>
            <person name="Eisen J.A."/>
        </authorList>
    </citation>
    <scope>NUCLEOTIDE SEQUENCE [LARGE SCALE GENOMIC DNA]</scope>
    <source>
        <strain evidence="7">DSM 15567 / CIP 107919 / 50-1 BON</strain>
    </source>
</reference>
<dbReference type="Pfam" id="PF00842">
    <property type="entry name" value="Ala_racemase_C"/>
    <property type="match status" value="1"/>
</dbReference>
<keyword evidence="7" id="KW-1185">Reference proteome</keyword>
<dbReference type="PANTHER" id="PTHR30511">
    <property type="entry name" value="ALANINE RACEMASE"/>
    <property type="match status" value="1"/>
</dbReference>
<evidence type="ECO:0000256" key="3">
    <source>
        <dbReference type="ARBA" id="ARBA00023235"/>
    </source>
</evidence>
<accession>F4A3D5</accession>
<gene>
    <name evidence="6" type="ordered locus">Mahau_2219</name>
</gene>
<dbReference type="InterPro" id="IPR020622">
    <property type="entry name" value="Ala_racemase_pyridoxalP-BS"/>
</dbReference>
<dbReference type="HOGENOM" id="CLU_028393_2_2_9"/>
<dbReference type="PROSITE" id="PS00395">
    <property type="entry name" value="ALANINE_RACEMASE"/>
    <property type="match status" value="1"/>
</dbReference>
<dbReference type="InterPro" id="IPR009006">
    <property type="entry name" value="Ala_racemase/Decarboxylase_C"/>
</dbReference>
<evidence type="ECO:0000313" key="7">
    <source>
        <dbReference type="Proteomes" id="UP000008457"/>
    </source>
</evidence>
<evidence type="ECO:0000256" key="1">
    <source>
        <dbReference type="ARBA" id="ARBA00001933"/>
    </source>
</evidence>
<evidence type="ECO:0000313" key="6">
    <source>
        <dbReference type="EMBL" id="AEE97390.1"/>
    </source>
</evidence>
<feature type="domain" description="Alanine racemase C-terminal" evidence="5">
    <location>
        <begin position="238"/>
        <end position="365"/>
    </location>
</feature>
<name>F4A3D5_MAHA5</name>
<feature type="modified residue" description="N6-(pyridoxal phosphate)lysine" evidence="4">
    <location>
        <position position="33"/>
    </location>
</feature>
<dbReference type="Proteomes" id="UP000008457">
    <property type="component" value="Chromosome"/>
</dbReference>
<dbReference type="SUPFAM" id="SSF51419">
    <property type="entry name" value="PLP-binding barrel"/>
    <property type="match status" value="1"/>
</dbReference>
<dbReference type="AlphaFoldDB" id="F4A3D5"/>
<dbReference type="InterPro" id="IPR029066">
    <property type="entry name" value="PLP-binding_barrel"/>
</dbReference>
<dbReference type="NCBIfam" id="TIGR00492">
    <property type="entry name" value="alr"/>
    <property type="match status" value="1"/>
</dbReference>
<dbReference type="GO" id="GO:0005829">
    <property type="term" value="C:cytosol"/>
    <property type="evidence" value="ECO:0007669"/>
    <property type="project" value="TreeGrafter"/>
</dbReference>
<dbReference type="STRING" id="697281.Mahau_2219"/>
<comment type="cofactor">
    <cofactor evidence="1 4">
        <name>pyridoxal 5'-phosphate</name>
        <dbReference type="ChEBI" id="CHEBI:597326"/>
    </cofactor>
</comment>
<evidence type="ECO:0000256" key="2">
    <source>
        <dbReference type="ARBA" id="ARBA00022898"/>
    </source>
</evidence>
<dbReference type="InterPro" id="IPR001608">
    <property type="entry name" value="Ala_racemase_N"/>
</dbReference>
<dbReference type="PRINTS" id="PR00992">
    <property type="entry name" value="ALARACEMASE"/>
</dbReference>
<dbReference type="GO" id="GO:0006522">
    <property type="term" value="P:alanine metabolic process"/>
    <property type="evidence" value="ECO:0007669"/>
    <property type="project" value="InterPro"/>
</dbReference>
<dbReference type="GO" id="GO:0008784">
    <property type="term" value="F:alanine racemase activity"/>
    <property type="evidence" value="ECO:0007669"/>
    <property type="project" value="UniProtKB-EC"/>
</dbReference>
<dbReference type="InterPro" id="IPR011079">
    <property type="entry name" value="Ala_racemase_C"/>
</dbReference>
<dbReference type="PANTHER" id="PTHR30511:SF0">
    <property type="entry name" value="ALANINE RACEMASE, CATABOLIC-RELATED"/>
    <property type="match status" value="1"/>
</dbReference>
<sequence>MLARYLEVDKRAIIDNLETVRKEVGVSVMAVVKGNAYGHGAVEVSATLADAGVEWFGVEFLDEGVRLRESGIEGRILCFTGPVDKDDCRAFIEYDITPAMYNLDAAAMLNDVAEEEDIMFKVHLKFDTGMGRFGFTYDELDGVIDRLKAFEHLEYEGAFTHFAAAFAKKPDYTLLQLERFNKCMDKLETGGIKVQIRHAANSVAAMDFPQARLDMVRVGGALFGTAMFKNRSVKLKKTALLKAILMDVRDMPKGAYIGYGCTYRTSKPMRIGVIPFGYFEGLKVQRRNYAFHFLDLLRILYHDIMDYLRPVPIVFKDGRPLRILGRIGLQLAVVDLSGVDAHPGDEVSVAIDPIYLDDTVPRVYKY</sequence>
<dbReference type="CDD" id="cd00430">
    <property type="entry name" value="PLPDE_III_AR"/>
    <property type="match status" value="1"/>
</dbReference>
<dbReference type="KEGG" id="mas:Mahau_2219"/>
<protein>
    <submittedName>
        <fullName evidence="6">Alanine racemase</fullName>
        <ecNumber evidence="6">5.1.1.1</ecNumber>
    </submittedName>
</protein>
<dbReference type="SMART" id="SM01005">
    <property type="entry name" value="Ala_racemase_C"/>
    <property type="match status" value="1"/>
</dbReference>
<dbReference type="RefSeq" id="WP_013781817.1">
    <property type="nucleotide sequence ID" value="NC_015520.1"/>
</dbReference>
<dbReference type="FunFam" id="3.20.20.10:FF:000002">
    <property type="entry name" value="Alanine racemase"/>
    <property type="match status" value="1"/>
</dbReference>
<dbReference type="Gene3D" id="3.20.20.10">
    <property type="entry name" value="Alanine racemase"/>
    <property type="match status" value="1"/>
</dbReference>
<dbReference type="InterPro" id="IPR000821">
    <property type="entry name" value="Ala_racemase"/>
</dbReference>
<dbReference type="SUPFAM" id="SSF50621">
    <property type="entry name" value="Alanine racemase C-terminal domain-like"/>
    <property type="match status" value="1"/>
</dbReference>
<evidence type="ECO:0000259" key="5">
    <source>
        <dbReference type="SMART" id="SM01005"/>
    </source>
</evidence>